<name>A0ABS6BEX4_9SPHN</name>
<dbReference type="CDD" id="cd11010">
    <property type="entry name" value="S1-P1_nuclease"/>
    <property type="match status" value="1"/>
</dbReference>
<accession>A0ABS6BEX4</accession>
<dbReference type="PANTHER" id="PTHR33146:SF26">
    <property type="entry name" value="ENDONUCLEASE 4"/>
    <property type="match status" value="1"/>
</dbReference>
<comment type="caution">
    <text evidence="4">The sequence shown here is derived from an EMBL/GenBank/DDBJ whole genome shotgun (WGS) entry which is preliminary data.</text>
</comment>
<gene>
    <name evidence="4" type="ORF">KOF26_03190</name>
</gene>
<evidence type="ECO:0000256" key="1">
    <source>
        <dbReference type="ARBA" id="ARBA00022723"/>
    </source>
</evidence>
<dbReference type="RefSeq" id="WP_216320025.1">
    <property type="nucleotide sequence ID" value="NZ_JAHKRT010000002.1"/>
</dbReference>
<keyword evidence="3" id="KW-0732">Signal</keyword>
<evidence type="ECO:0000256" key="2">
    <source>
        <dbReference type="ARBA" id="ARBA00022801"/>
    </source>
</evidence>
<organism evidence="4 5">
    <name type="scientific">Sphingomonas quercus</name>
    <dbReference type="NCBI Taxonomy" id="2842451"/>
    <lineage>
        <taxon>Bacteria</taxon>
        <taxon>Pseudomonadati</taxon>
        <taxon>Pseudomonadota</taxon>
        <taxon>Alphaproteobacteria</taxon>
        <taxon>Sphingomonadales</taxon>
        <taxon>Sphingomonadaceae</taxon>
        <taxon>Sphingomonas</taxon>
    </lineage>
</organism>
<feature type="signal peptide" evidence="3">
    <location>
        <begin position="1"/>
        <end position="22"/>
    </location>
</feature>
<evidence type="ECO:0000313" key="4">
    <source>
        <dbReference type="EMBL" id="MBU3076860.1"/>
    </source>
</evidence>
<dbReference type="InterPro" id="IPR003154">
    <property type="entry name" value="S1/P1nuclease"/>
</dbReference>
<dbReference type="Proteomes" id="UP000776276">
    <property type="component" value="Unassembled WGS sequence"/>
</dbReference>
<feature type="chain" id="PRO_5046307857" evidence="3">
    <location>
        <begin position="23"/>
        <end position="302"/>
    </location>
</feature>
<evidence type="ECO:0000313" key="5">
    <source>
        <dbReference type="Proteomes" id="UP000776276"/>
    </source>
</evidence>
<evidence type="ECO:0000256" key="3">
    <source>
        <dbReference type="SAM" id="SignalP"/>
    </source>
</evidence>
<reference evidence="4 5" key="1">
    <citation type="submission" date="2021-06" db="EMBL/GenBank/DDBJ databases">
        <title>Sphingomonas sp. XMGL2, whole genome shotgun sequencing project.</title>
        <authorList>
            <person name="Zhao G."/>
            <person name="Shen L."/>
        </authorList>
    </citation>
    <scope>NUCLEOTIDE SEQUENCE [LARGE SCALE GENOMIC DNA]</scope>
    <source>
        <strain evidence="4 5">XMGL2</strain>
    </source>
</reference>
<dbReference type="Pfam" id="PF02265">
    <property type="entry name" value="S1-P1_nuclease"/>
    <property type="match status" value="1"/>
</dbReference>
<sequence>MRRLAAALVAALVAVMPAPALAWWEYGHEMVAAVAMRSVTPRTRAAIRDLLRHQGLMRTPTCPARTLEEASVWADCIKPLGDRFSYIYSWHYENVDVCKPFDLTTPCADGNCVSSQIERAARMLHDPRLPLRDRVEALLLLTHFMGDISQPMHAGDRGDRGGNDLAADYGLIGGRTNLHSIWDGLLPERALSTPPAAPDGLLAGLGAEERARLQAGSVEDWARDGWQVAHDLAYAPLLSGDACALVPQGMRPRLSQEQIAALVPAVRRQVEKGGLRLARLLDEALGGTAPAPGSPLLPKPRG</sequence>
<keyword evidence="2" id="KW-0378">Hydrolase</keyword>
<keyword evidence="5" id="KW-1185">Reference proteome</keyword>
<dbReference type="EMBL" id="JAHKRT010000002">
    <property type="protein sequence ID" value="MBU3076860.1"/>
    <property type="molecule type" value="Genomic_DNA"/>
</dbReference>
<proteinExistence type="predicted"/>
<protein>
    <submittedName>
        <fullName evidence="4">S1/P1 nuclease</fullName>
    </submittedName>
</protein>
<keyword evidence="1" id="KW-0479">Metal-binding</keyword>
<dbReference type="PANTHER" id="PTHR33146">
    <property type="entry name" value="ENDONUCLEASE 4"/>
    <property type="match status" value="1"/>
</dbReference>